<dbReference type="PANTHER" id="PTHR12734">
    <property type="entry name" value="METHYLTRANSFERASE-RELATED"/>
    <property type="match status" value="1"/>
</dbReference>
<evidence type="ECO:0000256" key="6">
    <source>
        <dbReference type="ARBA" id="ARBA00022679"/>
    </source>
</evidence>
<dbReference type="GO" id="GO:0005737">
    <property type="term" value="C:cytoplasm"/>
    <property type="evidence" value="ECO:0007669"/>
    <property type="project" value="UniProtKB-SubCell"/>
</dbReference>
<dbReference type="Gene3D" id="3.40.50.150">
    <property type="entry name" value="Vaccinia Virus protein VP39"/>
    <property type="match status" value="1"/>
</dbReference>
<dbReference type="Pfam" id="PF12589">
    <property type="entry name" value="WBS_methylT"/>
    <property type="match status" value="1"/>
</dbReference>
<dbReference type="VEuPathDB" id="FungiDB:AMAG_14371"/>
<dbReference type="CDD" id="cd02440">
    <property type="entry name" value="AdoMet_MTases"/>
    <property type="match status" value="1"/>
</dbReference>
<evidence type="ECO:0000313" key="12">
    <source>
        <dbReference type="EMBL" id="KNE69842.1"/>
    </source>
</evidence>
<gene>
    <name evidence="12" type="ORF">AMAG_14371</name>
</gene>
<dbReference type="EMBL" id="GG745362">
    <property type="protein sequence ID" value="KNE69842.1"/>
    <property type="molecule type" value="Genomic_DNA"/>
</dbReference>
<evidence type="ECO:0000259" key="10">
    <source>
        <dbReference type="Pfam" id="PF08241"/>
    </source>
</evidence>
<feature type="compositionally biased region" description="Basic and acidic residues" evidence="9">
    <location>
        <begin position="249"/>
        <end position="271"/>
    </location>
</feature>
<dbReference type="InterPro" id="IPR022238">
    <property type="entry name" value="Bud23_C"/>
</dbReference>
<dbReference type="SUPFAM" id="SSF53335">
    <property type="entry name" value="S-adenosyl-L-methionine-dependent methyltransferases"/>
    <property type="match status" value="1"/>
</dbReference>
<proteinExistence type="inferred from homology"/>
<keyword evidence="8" id="KW-0539">Nucleus</keyword>
<evidence type="ECO:0000256" key="9">
    <source>
        <dbReference type="SAM" id="MobiDB-lite"/>
    </source>
</evidence>
<reference evidence="13" key="2">
    <citation type="submission" date="2009-11" db="EMBL/GenBank/DDBJ databases">
        <title>The Genome Sequence of Allomyces macrogynus strain ATCC 38327.</title>
        <authorList>
            <consortium name="The Broad Institute Genome Sequencing Platform"/>
            <person name="Russ C."/>
            <person name="Cuomo C."/>
            <person name="Shea T."/>
            <person name="Young S.K."/>
            <person name="Zeng Q."/>
            <person name="Koehrsen M."/>
            <person name="Haas B."/>
            <person name="Borodovsky M."/>
            <person name="Guigo R."/>
            <person name="Alvarado L."/>
            <person name="Berlin A."/>
            <person name="Borenstein D."/>
            <person name="Chen Z."/>
            <person name="Engels R."/>
            <person name="Freedman E."/>
            <person name="Gellesch M."/>
            <person name="Goldberg J."/>
            <person name="Griggs A."/>
            <person name="Gujja S."/>
            <person name="Heiman D."/>
            <person name="Hepburn T."/>
            <person name="Howarth C."/>
            <person name="Jen D."/>
            <person name="Larson L."/>
            <person name="Lewis B."/>
            <person name="Mehta T."/>
            <person name="Park D."/>
            <person name="Pearson M."/>
            <person name="Roberts A."/>
            <person name="Saif S."/>
            <person name="Shenoy N."/>
            <person name="Sisk P."/>
            <person name="Stolte C."/>
            <person name="Sykes S."/>
            <person name="Walk T."/>
            <person name="White J."/>
            <person name="Yandava C."/>
            <person name="Burger G."/>
            <person name="Gray M.W."/>
            <person name="Holland P.W.H."/>
            <person name="King N."/>
            <person name="Lang F.B.F."/>
            <person name="Roger A.J."/>
            <person name="Ruiz-Trillo I."/>
            <person name="Lander E."/>
            <person name="Nusbaum C."/>
        </authorList>
    </citation>
    <scope>NUCLEOTIDE SEQUENCE [LARGE SCALE GENOMIC DNA]</scope>
    <source>
        <strain evidence="13">ATCC 38327</strain>
    </source>
</reference>
<evidence type="ECO:0000313" key="13">
    <source>
        <dbReference type="Proteomes" id="UP000054350"/>
    </source>
</evidence>
<evidence type="ECO:0000256" key="4">
    <source>
        <dbReference type="ARBA" id="ARBA00022490"/>
    </source>
</evidence>
<dbReference type="GO" id="GO:0005730">
    <property type="term" value="C:nucleolus"/>
    <property type="evidence" value="ECO:0007669"/>
    <property type="project" value="TreeGrafter"/>
</dbReference>
<comment type="subcellular location">
    <subcellularLocation>
        <location evidence="2">Cytoplasm</location>
    </subcellularLocation>
    <subcellularLocation>
        <location evidence="1">Nucleus</location>
    </subcellularLocation>
</comment>
<name>A0A0L0T525_ALLM3</name>
<feature type="region of interest" description="Disordered" evidence="9">
    <location>
        <begin position="233"/>
        <end position="284"/>
    </location>
</feature>
<dbReference type="STRING" id="578462.A0A0L0T525"/>
<dbReference type="Pfam" id="PF08241">
    <property type="entry name" value="Methyltransf_11"/>
    <property type="match status" value="1"/>
</dbReference>
<keyword evidence="6" id="KW-0808">Transferase</keyword>
<keyword evidence="13" id="KW-1185">Reference proteome</keyword>
<dbReference type="GO" id="GO:0016435">
    <property type="term" value="F:rRNA (guanine) methyltransferase activity"/>
    <property type="evidence" value="ECO:0007669"/>
    <property type="project" value="InterPro"/>
</dbReference>
<keyword evidence="4" id="KW-0963">Cytoplasm</keyword>
<evidence type="ECO:0000256" key="5">
    <source>
        <dbReference type="ARBA" id="ARBA00022603"/>
    </source>
</evidence>
<sequence>MSRPEHTAPPEIFYNDIEAEKYTQNTRIINVQAQLTYRALELLALPDDKTSFLLDIGCGSGLSGEVLSEEGHEWIGVDIAPAMLDVANEREVDGDLFLQDIGQGFGFRPGTFDGAISISVIQWLCNADKKCNNPYRRLARFFGTLYTSLARGARAVFQFYPENDHQVQMITSAALKAGFTGGIVVDYPNSAKARKTFLCLFAGQRDGQTQALPQGLSGEEGGMAGGIQFESRRVDDRASVRKGKRKGIKDKEWIQNKKEQMRKKGDKKVANDSKFTGRKRRPKF</sequence>
<keyword evidence="5" id="KW-0489">Methyltransferase</keyword>
<evidence type="ECO:0000256" key="8">
    <source>
        <dbReference type="ARBA" id="ARBA00023242"/>
    </source>
</evidence>
<dbReference type="GO" id="GO:0070476">
    <property type="term" value="P:rRNA (guanine-N7)-methylation"/>
    <property type="evidence" value="ECO:0007669"/>
    <property type="project" value="InterPro"/>
</dbReference>
<evidence type="ECO:0000256" key="1">
    <source>
        <dbReference type="ARBA" id="ARBA00004123"/>
    </source>
</evidence>
<dbReference type="AlphaFoldDB" id="A0A0L0T525"/>
<organism evidence="12 13">
    <name type="scientific">Allomyces macrogynus (strain ATCC 38327)</name>
    <name type="common">Allomyces javanicus var. macrogynus</name>
    <dbReference type="NCBI Taxonomy" id="578462"/>
    <lineage>
        <taxon>Eukaryota</taxon>
        <taxon>Fungi</taxon>
        <taxon>Fungi incertae sedis</taxon>
        <taxon>Blastocladiomycota</taxon>
        <taxon>Blastocladiomycetes</taxon>
        <taxon>Blastocladiales</taxon>
        <taxon>Blastocladiaceae</taxon>
        <taxon>Allomyces</taxon>
    </lineage>
</organism>
<dbReference type="eggNOG" id="KOG1541">
    <property type="taxonomic scope" value="Eukaryota"/>
</dbReference>
<dbReference type="FunFam" id="3.40.50.150:FF:000017">
    <property type="entry name" value="probable 18S rRNA (Guanine-N(7))-methyltransferase"/>
    <property type="match status" value="1"/>
</dbReference>
<feature type="domain" description="Methyltransferase type 11" evidence="10">
    <location>
        <begin position="54"/>
        <end position="136"/>
    </location>
</feature>
<accession>A0A0L0T525</accession>
<evidence type="ECO:0000256" key="2">
    <source>
        <dbReference type="ARBA" id="ARBA00004496"/>
    </source>
</evidence>
<dbReference type="OrthoDB" id="2877at2759"/>
<dbReference type="OMA" id="KHYLVVQ"/>
<dbReference type="InterPro" id="IPR013216">
    <property type="entry name" value="Methyltransf_11"/>
</dbReference>
<comment type="similarity">
    <text evidence="3">Belongs to the class I-like SAM-binding methyltransferase superfamily. BUD23/WBSCR22 family.</text>
</comment>
<evidence type="ECO:0000259" key="11">
    <source>
        <dbReference type="Pfam" id="PF12589"/>
    </source>
</evidence>
<feature type="domain" description="18S rRNA (guanine(1575)-N(7))-methyltransferase Bud23 C-terminal" evidence="11">
    <location>
        <begin position="200"/>
        <end position="281"/>
    </location>
</feature>
<dbReference type="PANTHER" id="PTHR12734:SF0">
    <property type="entry name" value="18S RRNA (GUANINE-N(7))-METHYLTRANSFERASE-RELATED"/>
    <property type="match status" value="1"/>
</dbReference>
<protein>
    <submittedName>
        <fullName evidence="12">Uncharacterized protein</fullName>
    </submittedName>
</protein>
<dbReference type="Proteomes" id="UP000054350">
    <property type="component" value="Unassembled WGS sequence"/>
</dbReference>
<dbReference type="InterPro" id="IPR029063">
    <property type="entry name" value="SAM-dependent_MTases_sf"/>
</dbReference>
<reference evidence="12 13" key="1">
    <citation type="submission" date="2009-11" db="EMBL/GenBank/DDBJ databases">
        <title>Annotation of Allomyces macrogynus ATCC 38327.</title>
        <authorList>
            <consortium name="The Broad Institute Genome Sequencing Platform"/>
            <person name="Russ C."/>
            <person name="Cuomo C."/>
            <person name="Burger G."/>
            <person name="Gray M.W."/>
            <person name="Holland P.W.H."/>
            <person name="King N."/>
            <person name="Lang F.B.F."/>
            <person name="Roger A.J."/>
            <person name="Ruiz-Trillo I."/>
            <person name="Young S.K."/>
            <person name="Zeng Q."/>
            <person name="Gargeya S."/>
            <person name="Fitzgerald M."/>
            <person name="Haas B."/>
            <person name="Abouelleil A."/>
            <person name="Alvarado L."/>
            <person name="Arachchi H.M."/>
            <person name="Berlin A."/>
            <person name="Chapman S.B."/>
            <person name="Gearin G."/>
            <person name="Goldberg J."/>
            <person name="Griggs A."/>
            <person name="Gujja S."/>
            <person name="Hansen M."/>
            <person name="Heiman D."/>
            <person name="Howarth C."/>
            <person name="Larimer J."/>
            <person name="Lui A."/>
            <person name="MacDonald P.J.P."/>
            <person name="McCowen C."/>
            <person name="Montmayeur A."/>
            <person name="Murphy C."/>
            <person name="Neiman D."/>
            <person name="Pearson M."/>
            <person name="Priest M."/>
            <person name="Roberts A."/>
            <person name="Saif S."/>
            <person name="Shea T."/>
            <person name="Sisk P."/>
            <person name="Stolte C."/>
            <person name="Sykes S."/>
            <person name="Wortman J."/>
            <person name="Nusbaum C."/>
            <person name="Birren B."/>
        </authorList>
    </citation>
    <scope>NUCLEOTIDE SEQUENCE [LARGE SCALE GENOMIC DNA]</scope>
    <source>
        <strain evidence="12 13">ATCC 38327</strain>
    </source>
</reference>
<keyword evidence="7" id="KW-0949">S-adenosyl-L-methionine</keyword>
<dbReference type="InterPro" id="IPR039769">
    <property type="entry name" value="Bud23-like"/>
</dbReference>
<evidence type="ECO:0000256" key="7">
    <source>
        <dbReference type="ARBA" id="ARBA00022691"/>
    </source>
</evidence>
<evidence type="ECO:0000256" key="3">
    <source>
        <dbReference type="ARBA" id="ARBA00005547"/>
    </source>
</evidence>